<dbReference type="EMBL" id="DVJJ01000085">
    <property type="protein sequence ID" value="HIS64837.1"/>
    <property type="molecule type" value="Genomic_DNA"/>
</dbReference>
<feature type="chain" id="PRO_5038978532" evidence="2">
    <location>
        <begin position="27"/>
        <end position="286"/>
    </location>
</feature>
<evidence type="ECO:0000256" key="1">
    <source>
        <dbReference type="ARBA" id="ARBA00022737"/>
    </source>
</evidence>
<proteinExistence type="predicted"/>
<dbReference type="PANTHER" id="PTHR43308">
    <property type="entry name" value="OUTER MEMBRANE PROTEIN ALPHA-RELATED"/>
    <property type="match status" value="1"/>
</dbReference>
<evidence type="ECO:0000313" key="5">
    <source>
        <dbReference type="Proteomes" id="UP000886741"/>
    </source>
</evidence>
<feature type="signal peptide" evidence="2">
    <location>
        <begin position="1"/>
        <end position="26"/>
    </location>
</feature>
<reference evidence="4" key="2">
    <citation type="journal article" date="2021" name="PeerJ">
        <title>Extensive microbial diversity within the chicken gut microbiome revealed by metagenomics and culture.</title>
        <authorList>
            <person name="Gilroy R."/>
            <person name="Ravi A."/>
            <person name="Getino M."/>
            <person name="Pursley I."/>
            <person name="Horton D.L."/>
            <person name="Alikhan N.F."/>
            <person name="Baker D."/>
            <person name="Gharbi K."/>
            <person name="Hall N."/>
            <person name="Watson M."/>
            <person name="Adriaenssens E.M."/>
            <person name="Foster-Nyarko E."/>
            <person name="Jarju S."/>
            <person name="Secka A."/>
            <person name="Antonio M."/>
            <person name="Oren A."/>
            <person name="Chaudhuri R.R."/>
            <person name="La Ragione R."/>
            <person name="Hildebrand F."/>
            <person name="Pallen M.J."/>
        </authorList>
    </citation>
    <scope>NUCLEOTIDE SEQUENCE</scope>
    <source>
        <strain evidence="4">ChiBcec16-1751</strain>
    </source>
</reference>
<evidence type="ECO:0000259" key="3">
    <source>
        <dbReference type="PROSITE" id="PS51272"/>
    </source>
</evidence>
<protein>
    <submittedName>
        <fullName evidence="4">S-layer homology domain-containing protein</fullName>
    </submittedName>
</protein>
<evidence type="ECO:0000313" key="4">
    <source>
        <dbReference type="EMBL" id="HIS64837.1"/>
    </source>
</evidence>
<reference evidence="4" key="1">
    <citation type="submission" date="2020-10" db="EMBL/GenBank/DDBJ databases">
        <authorList>
            <person name="Gilroy R."/>
        </authorList>
    </citation>
    <scope>NUCLEOTIDE SEQUENCE</scope>
    <source>
        <strain evidence="4">ChiBcec16-1751</strain>
    </source>
</reference>
<dbReference type="Proteomes" id="UP000886741">
    <property type="component" value="Unassembled WGS sequence"/>
</dbReference>
<name>A0A9D1JT68_9FIRM</name>
<dbReference type="InterPro" id="IPR001119">
    <property type="entry name" value="SLH_dom"/>
</dbReference>
<gene>
    <name evidence="4" type="ORF">IAA83_05640</name>
</gene>
<feature type="domain" description="SLH" evidence="3">
    <location>
        <begin position="47"/>
        <end position="110"/>
    </location>
</feature>
<comment type="caution">
    <text evidence="4">The sequence shown here is derived from an EMBL/GenBank/DDBJ whole genome shotgun (WGS) entry which is preliminary data.</text>
</comment>
<dbReference type="InterPro" id="IPR051465">
    <property type="entry name" value="Cell_Envelope_Struct_Comp"/>
</dbReference>
<evidence type="ECO:0000256" key="2">
    <source>
        <dbReference type="SAM" id="SignalP"/>
    </source>
</evidence>
<organism evidence="4 5">
    <name type="scientific">Candidatus Avoscillospira avistercoris</name>
    <dbReference type="NCBI Taxonomy" id="2840707"/>
    <lineage>
        <taxon>Bacteria</taxon>
        <taxon>Bacillati</taxon>
        <taxon>Bacillota</taxon>
        <taxon>Clostridia</taxon>
        <taxon>Eubacteriales</taxon>
        <taxon>Oscillospiraceae</taxon>
        <taxon>Oscillospiraceae incertae sedis</taxon>
        <taxon>Candidatus Avoscillospira</taxon>
    </lineage>
</organism>
<accession>A0A9D1JT68</accession>
<keyword evidence="1" id="KW-0677">Repeat</keyword>
<keyword evidence="2" id="KW-0732">Signal</keyword>
<sequence>MKNCRRIVAALLATLMLTSIAPAAHAMEEEWGKVNHVYHPNTPAETYTHAYTDVTPGAWYYDAVMTLTEGGLLGGYGGGKFGPDDSLTRAQVNILRFRLYGQNVPSDDWGFEYKPLQDKNTASRAFAAITFMWQIDRKGGTKLLTEYETALIKDAGYGLAYEISSDGILASMWGTVYDNWRAALAAGKNIEYRDSIDDFPDADTIHQWIDENYELMAAALSMSGTKEELTARCEQLLLYAYNLGMIGGVDDIGTLDPYGSLTRAQVSQMLFNVGWTYSGAISYMYG</sequence>
<dbReference type="AlphaFoldDB" id="A0A9D1JT68"/>
<dbReference type="Pfam" id="PF00395">
    <property type="entry name" value="SLH"/>
    <property type="match status" value="1"/>
</dbReference>
<dbReference type="PROSITE" id="PS51272">
    <property type="entry name" value="SLH"/>
    <property type="match status" value="1"/>
</dbReference>